<organism evidence="1 2">
    <name type="scientific">Silurus asotus</name>
    <name type="common">Amur catfish</name>
    <name type="synonym">Parasilurus asotus</name>
    <dbReference type="NCBI Taxonomy" id="30991"/>
    <lineage>
        <taxon>Eukaryota</taxon>
        <taxon>Metazoa</taxon>
        <taxon>Chordata</taxon>
        <taxon>Craniata</taxon>
        <taxon>Vertebrata</taxon>
        <taxon>Euteleostomi</taxon>
        <taxon>Actinopterygii</taxon>
        <taxon>Neopterygii</taxon>
        <taxon>Teleostei</taxon>
        <taxon>Ostariophysi</taxon>
        <taxon>Siluriformes</taxon>
        <taxon>Siluridae</taxon>
        <taxon>Silurus</taxon>
    </lineage>
</organism>
<protein>
    <submittedName>
        <fullName evidence="1">SWI/SNF-related matrix-associated actin-dependent regulator of chromatin subfamily D member 1</fullName>
    </submittedName>
</protein>
<dbReference type="Proteomes" id="UP001205998">
    <property type="component" value="Unassembled WGS sequence"/>
</dbReference>
<accession>A0AAD5B9N4</accession>
<dbReference type="EMBL" id="MU531617">
    <property type="protein sequence ID" value="KAI5629945.1"/>
    <property type="molecule type" value="Genomic_DNA"/>
</dbReference>
<proteinExistence type="predicted"/>
<evidence type="ECO:0000313" key="1">
    <source>
        <dbReference type="EMBL" id="KAI5629945.1"/>
    </source>
</evidence>
<reference evidence="1" key="1">
    <citation type="submission" date="2018-07" db="EMBL/GenBank/DDBJ databases">
        <title>Comparative genomics of catfishes provides insights into carnivory and benthic adaptation.</title>
        <authorList>
            <person name="Zhang Y."/>
            <person name="Wang D."/>
            <person name="Peng Z."/>
            <person name="Zheng S."/>
            <person name="Shao F."/>
            <person name="Tao W."/>
        </authorList>
    </citation>
    <scope>NUCLEOTIDE SEQUENCE</scope>
    <source>
        <strain evidence="1">Chongqing</strain>
    </source>
</reference>
<sequence length="80" mass="9145">MEIFETQRMKFSEIPQRLHALLMPPEPIIINHVISVDPNDQKKTACYDIDVEVDDTLKTQMNSFLLSTASQQEIAGLDNK</sequence>
<dbReference type="AlphaFoldDB" id="A0AAD5B9N4"/>
<feature type="non-terminal residue" evidence="1">
    <location>
        <position position="80"/>
    </location>
</feature>
<keyword evidence="2" id="KW-1185">Reference proteome</keyword>
<gene>
    <name evidence="1" type="ORF">C0J50_12646</name>
</gene>
<name>A0AAD5B9N4_SILAS</name>
<comment type="caution">
    <text evidence="1">The sequence shown here is derived from an EMBL/GenBank/DDBJ whole genome shotgun (WGS) entry which is preliminary data.</text>
</comment>
<evidence type="ECO:0000313" key="2">
    <source>
        <dbReference type="Proteomes" id="UP001205998"/>
    </source>
</evidence>